<name>A0A0M3IME2_ASCLU</name>
<dbReference type="WBParaSite" id="ALUE_0001992001-mRNA-1">
    <property type="protein sequence ID" value="ALUE_0001992001-mRNA-1"/>
    <property type="gene ID" value="ALUE_0001992001"/>
</dbReference>
<accession>A0A0M3IME2</accession>
<keyword evidence="2" id="KW-1015">Disulfide bond</keyword>
<dbReference type="InterPro" id="IPR017942">
    <property type="entry name" value="Lipid-bd_serum_glycop_N"/>
</dbReference>
<sequence length="1029" mass="113960">MKMTNLLLIAVPTILLTFALSHLFGEMRSQSKDTPDSCGVTSEKTIKLFTSIKELIKRSSNDATRSDFLRNILASLYNDDEILLRDKREEISANSIKNKALSEIDPTLLKGNIREAGIKVRLNPALFYYASTITRYILDKEITRVHLAEIIHQIQQVKTNVRIFNIYISGYRSPEIIAVTPSPPNQIVLSLRNFDFALSGNMDGYMGMLVLPVPFSGLAHATFYQVSLQVVLGIEILSSGKLYFRLLQCNVENVGAVQVSTENGGLLGDLANWPIFNRLIIDQVKVGMPIELCRLAPGVVNGKLNTLLEEIPVIIPFTTITAATGDDLLGDTLPLQEMFDNLQCYTEICQQKATKQVLPNSTFISQHRDLHISNGVSQHMQHFTPARFTSPLSNPANTQWLPSTQRTVVRNAQPRRLSPTIRPLRFQHHRLYRRNVRLRRIAENDENAHLKSVTLDVNIKNTSQDDMQTLNSMKRSSDEHRKHSTKASIPETIRSSTSNYKRLYRRILKPFALAIRKLLALWQRSNNNNPSRVIINSHGVKTSKAEIVDPRSAFAISHCNGCPPNAGADIFATVTGLLKNAFNLRKLSHLALSLRSLRVYSTTNDQTIEFNGEFSPGGNGGTPFGPFPLNFPQPIGYRMIEMLISDFTVNSLLYNVHKRQMISMRIGPNIAIIGKLLKTTCSKEQKDLSEIILSVEYCSKNIFVSNKLFKSHNEIMRQGNEDKTQVSSHVDVIMKRRNKRQMPLIDLVNLGLCIGSIMPSVAAKYPEKNLSVHIHSARAPSILLKNAGGKSNNLGLAVADLVLLAEFFIDGPGTHVGSITITASINLMLRIDHNRVYANASINVLHLTDTHGTLGFSQDGFDGLASVGKKLMADALNRQLSAGFPISLSTKKLPISNNLGLAVADLVLLAEFFIDGPGTHVGSITITASIDLMLRIDHNRLYANASINVLHLTDTHGTLGFSQDGFDGLASVGKKLMADALNRQLSAGFPISLSTKKLPISLMNPQIQFIDHAIHMVTDFSLTPTALGN</sequence>
<dbReference type="SMART" id="SM00329">
    <property type="entry name" value="BPI2"/>
    <property type="match status" value="1"/>
</dbReference>
<evidence type="ECO:0000313" key="7">
    <source>
        <dbReference type="WBParaSite" id="ALUE_0001992001-mRNA-1"/>
    </source>
</evidence>
<dbReference type="InterPro" id="IPR017943">
    <property type="entry name" value="Bactericidal_perm-incr_a/b_dom"/>
</dbReference>
<evidence type="ECO:0000256" key="1">
    <source>
        <dbReference type="ARBA" id="ARBA00007292"/>
    </source>
</evidence>
<organism evidence="6 7">
    <name type="scientific">Ascaris lumbricoides</name>
    <name type="common">Giant roundworm</name>
    <dbReference type="NCBI Taxonomy" id="6252"/>
    <lineage>
        <taxon>Eukaryota</taxon>
        <taxon>Metazoa</taxon>
        <taxon>Ecdysozoa</taxon>
        <taxon>Nematoda</taxon>
        <taxon>Chromadorea</taxon>
        <taxon>Rhabditida</taxon>
        <taxon>Spirurina</taxon>
        <taxon>Ascaridomorpha</taxon>
        <taxon>Ascaridoidea</taxon>
        <taxon>Ascarididae</taxon>
        <taxon>Ascaris</taxon>
    </lineage>
</organism>
<dbReference type="PANTHER" id="PTHR10504:SF144">
    <property type="entry name" value="BPI1 DOMAIN-CONTAINING PROTEIN"/>
    <property type="match status" value="1"/>
</dbReference>
<dbReference type="InterPro" id="IPR032942">
    <property type="entry name" value="BPI/LBP/Plunc"/>
</dbReference>
<dbReference type="AlphaFoldDB" id="A0A0M3IME2"/>
<evidence type="ECO:0000259" key="4">
    <source>
        <dbReference type="SMART" id="SM00328"/>
    </source>
</evidence>
<evidence type="ECO:0000313" key="6">
    <source>
        <dbReference type="Proteomes" id="UP000036681"/>
    </source>
</evidence>
<feature type="signal peptide" evidence="3">
    <location>
        <begin position="1"/>
        <end position="21"/>
    </location>
</feature>
<dbReference type="PANTHER" id="PTHR10504">
    <property type="entry name" value="BACTERICIDAL PERMEABILITY-INCREASING BPI PROTEIN-RELATED"/>
    <property type="match status" value="1"/>
</dbReference>
<comment type="similarity">
    <text evidence="1">Belongs to the BPI/LBP/Plunc superfamily. BPI/LBP family.</text>
</comment>
<keyword evidence="3" id="KW-0732">Signal</keyword>
<feature type="chain" id="PRO_5005657046" evidence="3">
    <location>
        <begin position="22"/>
        <end position="1029"/>
    </location>
</feature>
<dbReference type="GO" id="GO:0008289">
    <property type="term" value="F:lipid binding"/>
    <property type="evidence" value="ECO:0007669"/>
    <property type="project" value="InterPro"/>
</dbReference>
<evidence type="ECO:0000256" key="2">
    <source>
        <dbReference type="ARBA" id="ARBA00023157"/>
    </source>
</evidence>
<evidence type="ECO:0000259" key="5">
    <source>
        <dbReference type="SMART" id="SM00329"/>
    </source>
</evidence>
<protein>
    <submittedName>
        <fullName evidence="7">BPI2 domain-containing protein</fullName>
    </submittedName>
</protein>
<dbReference type="InterPro" id="IPR001124">
    <property type="entry name" value="Lipid-bd_serum_glycop_C"/>
</dbReference>
<dbReference type="Proteomes" id="UP000036681">
    <property type="component" value="Unplaced"/>
</dbReference>
<dbReference type="SMART" id="SM00328">
    <property type="entry name" value="BPI1"/>
    <property type="match status" value="1"/>
</dbReference>
<dbReference type="Gene3D" id="3.15.20.10">
    <property type="entry name" value="Bactericidal permeability-increasing protein, domain 2"/>
    <property type="match status" value="2"/>
</dbReference>
<dbReference type="Gene3D" id="3.15.10.10">
    <property type="entry name" value="Bactericidal permeability-increasing protein, domain 1"/>
    <property type="match status" value="1"/>
</dbReference>
<reference evidence="7" key="1">
    <citation type="submission" date="2017-02" db="UniProtKB">
        <authorList>
            <consortium name="WormBaseParasite"/>
        </authorList>
    </citation>
    <scope>IDENTIFICATION</scope>
</reference>
<dbReference type="GO" id="GO:0005615">
    <property type="term" value="C:extracellular space"/>
    <property type="evidence" value="ECO:0007669"/>
    <property type="project" value="TreeGrafter"/>
</dbReference>
<proteinExistence type="inferred from homology"/>
<keyword evidence="6" id="KW-1185">Reference proteome</keyword>
<dbReference type="Pfam" id="PF02886">
    <property type="entry name" value="LBP_BPI_CETP_C"/>
    <property type="match status" value="1"/>
</dbReference>
<dbReference type="SUPFAM" id="SSF55394">
    <property type="entry name" value="Bactericidal permeability-increasing protein, BPI"/>
    <property type="match status" value="3"/>
</dbReference>
<feature type="domain" description="Lipid-binding serum glycoprotein N-terminal" evidence="4">
    <location>
        <begin position="121"/>
        <end position="368"/>
    </location>
</feature>
<feature type="domain" description="Lipid-binding serum glycoprotein C-terminal" evidence="5">
    <location>
        <begin position="634"/>
        <end position="910"/>
    </location>
</feature>
<evidence type="ECO:0000256" key="3">
    <source>
        <dbReference type="SAM" id="SignalP"/>
    </source>
</evidence>